<proteinExistence type="inferred from homology"/>
<keyword evidence="8" id="KW-0406">Ion transport</keyword>
<dbReference type="PROSITE" id="PS01156">
    <property type="entry name" value="TONB_DEPENDENT_REC_2"/>
    <property type="match status" value="1"/>
</dbReference>
<evidence type="ECO:0000256" key="13">
    <source>
        <dbReference type="PROSITE-ProRule" id="PRU10144"/>
    </source>
</evidence>
<dbReference type="PANTHER" id="PTHR32552:SF81">
    <property type="entry name" value="TONB-DEPENDENT OUTER MEMBRANE RECEPTOR"/>
    <property type="match status" value="1"/>
</dbReference>
<dbReference type="GO" id="GO:0006826">
    <property type="term" value="P:iron ion transport"/>
    <property type="evidence" value="ECO:0007669"/>
    <property type="project" value="UniProtKB-KW"/>
</dbReference>
<gene>
    <name evidence="19" type="ORF">F4U95_08895</name>
    <name evidence="18" type="ORF">F4U96_08945</name>
</gene>
<protein>
    <submittedName>
        <fullName evidence="19">TonB-dependent receptor</fullName>
    </submittedName>
</protein>
<feature type="domain" description="TonB-dependent receptor plug" evidence="17">
    <location>
        <begin position="53"/>
        <end position="162"/>
    </location>
</feature>
<dbReference type="RefSeq" id="WP_150425417.1">
    <property type="nucleotide sequence ID" value="NZ_VYQA01000005.1"/>
</dbReference>
<keyword evidence="7" id="KW-0408">Iron</keyword>
<dbReference type="PROSITE" id="PS52016">
    <property type="entry name" value="TONB_DEPENDENT_REC_3"/>
    <property type="match status" value="1"/>
</dbReference>
<dbReference type="PANTHER" id="PTHR32552">
    <property type="entry name" value="FERRICHROME IRON RECEPTOR-RELATED"/>
    <property type="match status" value="1"/>
</dbReference>
<dbReference type="InterPro" id="IPR039426">
    <property type="entry name" value="TonB-dep_rcpt-like"/>
</dbReference>
<evidence type="ECO:0000256" key="11">
    <source>
        <dbReference type="ARBA" id="ARBA00023237"/>
    </source>
</evidence>
<reference evidence="20 21" key="1">
    <citation type="submission" date="2019-09" db="EMBL/GenBank/DDBJ databases">
        <authorList>
            <person name="Feng G."/>
        </authorList>
    </citation>
    <scope>NUCLEOTIDE SEQUENCE [LARGE SCALE GENOMIC DNA]</scope>
    <source>
        <strain evidence="19 20">KACC 19283</strain>
        <strain evidence="18 21">KACC 19284</strain>
    </source>
</reference>
<evidence type="ECO:0000256" key="7">
    <source>
        <dbReference type="ARBA" id="ARBA00023004"/>
    </source>
</evidence>
<keyword evidence="2 12" id="KW-0813">Transport</keyword>
<evidence type="ECO:0000256" key="5">
    <source>
        <dbReference type="ARBA" id="ARBA00022692"/>
    </source>
</evidence>
<feature type="short sequence motif" description="TonB C-terminal box" evidence="13">
    <location>
        <begin position="734"/>
        <end position="751"/>
    </location>
</feature>
<evidence type="ECO:0000256" key="8">
    <source>
        <dbReference type="ARBA" id="ARBA00023065"/>
    </source>
</evidence>
<comment type="caution">
    <text evidence="19">The sequence shown here is derived from an EMBL/GenBank/DDBJ whole genome shotgun (WGS) entry which is preliminary data.</text>
</comment>
<dbReference type="CDD" id="cd01347">
    <property type="entry name" value="ligand_gated_channel"/>
    <property type="match status" value="1"/>
</dbReference>
<evidence type="ECO:0000259" key="16">
    <source>
        <dbReference type="Pfam" id="PF00593"/>
    </source>
</evidence>
<sequence length="751" mass="82568">MMKNIMFHTSCALLALTMATAPAFAQEPQAPQPQQNVGLEDIVVTAQRQSESLMKVPVAVTALTPTDLARQGANSTFALSAAVPSLQVTSAFGEAQPNFTMRGIGVGNEYGANQVSPVGVYTDDNYLSARTMHGLQLYDLERVEAVRGPQGTLYGRNTTGGAINFISVKPSLESGTRGYVEGGYGRFNEVKGQAAIEGTLVDDVLGFRASVNYVEADGFVKNIFPGQPDANSRDSLAGRLIIRARPTERLDMMLKFTGSKGKPTQAAAYHLTNGASGYNRAQDNLSFFETNQPDLGFNDVKNAGVQFNLNYELTDALSLQTLTAYDWSKQEFTQEGSGTPVIGHLQTNYRDTYKQFNQEVKLAYNNAGTNVQAGVYYGWDHIDNVDKYRLVQVLYFYQHYQQTRKSYAAFAQLNQKLGDNLGFTLGLRYTKDRSRHYDSYSFLTQFADPATSPSFGGYDFDPADPDAASITFTHGSISPAGVITPEASKSRSSSRLTGKIGVDYTFDSGAMVYANYSRGYRAGSFSSQFYAGNPIDFVPPEKVEAYEVGTKARLFDNRANLTAAAFLTKYKNQQLNEVIGTTGFIRSAPGSTIKGFELEFNTRFISSLKTNFSFTWLDATYDKLTLSGTVLDGNSLPNAPKITINAGADWTLGQLGSGNIIFSPNLIYTSKQYFSPFNNEAGNINLHAPGNVRVNATLGWESEQLAIRLWTTNLFNKKMFMYGLNLRDAFGYDYMLHAPPRAYGITARYNF</sequence>
<keyword evidence="11 12" id="KW-0998">Cell outer membrane</keyword>
<organism evidence="19 20">
    <name type="scientific">Sphingobium limneticum</name>
    <dbReference type="NCBI Taxonomy" id="1007511"/>
    <lineage>
        <taxon>Bacteria</taxon>
        <taxon>Pseudomonadati</taxon>
        <taxon>Pseudomonadota</taxon>
        <taxon>Alphaproteobacteria</taxon>
        <taxon>Sphingomonadales</taxon>
        <taxon>Sphingomonadaceae</taxon>
        <taxon>Sphingobium</taxon>
    </lineage>
</organism>
<evidence type="ECO:0000256" key="6">
    <source>
        <dbReference type="ARBA" id="ARBA00022729"/>
    </source>
</evidence>
<evidence type="ECO:0000313" key="20">
    <source>
        <dbReference type="Proteomes" id="UP000325933"/>
    </source>
</evidence>
<keyword evidence="5 12" id="KW-0812">Transmembrane</keyword>
<dbReference type="Proteomes" id="UP000326364">
    <property type="component" value="Unassembled WGS sequence"/>
</dbReference>
<dbReference type="InterPro" id="IPR000531">
    <property type="entry name" value="Beta-barrel_TonB"/>
</dbReference>
<dbReference type="AlphaFoldDB" id="A0A5J5I3N7"/>
<dbReference type="InterPro" id="IPR036942">
    <property type="entry name" value="Beta-barrel_TonB_sf"/>
</dbReference>
<dbReference type="GO" id="GO:0009279">
    <property type="term" value="C:cell outer membrane"/>
    <property type="evidence" value="ECO:0007669"/>
    <property type="project" value="UniProtKB-SubCell"/>
</dbReference>
<comment type="subcellular location">
    <subcellularLocation>
        <location evidence="1 12">Cell outer membrane</location>
        <topology evidence="1 12">Multi-pass membrane protein</topology>
    </subcellularLocation>
</comment>
<evidence type="ECO:0000256" key="9">
    <source>
        <dbReference type="ARBA" id="ARBA00023077"/>
    </source>
</evidence>
<evidence type="ECO:0000259" key="17">
    <source>
        <dbReference type="Pfam" id="PF07715"/>
    </source>
</evidence>
<feature type="chain" id="PRO_5023853572" evidence="15">
    <location>
        <begin position="26"/>
        <end position="751"/>
    </location>
</feature>
<accession>A0A5J5I3N7</accession>
<dbReference type="Pfam" id="PF00593">
    <property type="entry name" value="TonB_dep_Rec_b-barrel"/>
    <property type="match status" value="1"/>
</dbReference>
<keyword evidence="4" id="KW-0410">Iron transport</keyword>
<keyword evidence="3 12" id="KW-1134">Transmembrane beta strand</keyword>
<dbReference type="SUPFAM" id="SSF56935">
    <property type="entry name" value="Porins"/>
    <property type="match status" value="1"/>
</dbReference>
<evidence type="ECO:0000256" key="2">
    <source>
        <dbReference type="ARBA" id="ARBA00022448"/>
    </source>
</evidence>
<feature type="domain" description="TonB-dependent receptor-like beta-barrel" evidence="16">
    <location>
        <begin position="273"/>
        <end position="714"/>
    </location>
</feature>
<evidence type="ECO:0000256" key="10">
    <source>
        <dbReference type="ARBA" id="ARBA00023136"/>
    </source>
</evidence>
<evidence type="ECO:0000256" key="12">
    <source>
        <dbReference type="PROSITE-ProRule" id="PRU01360"/>
    </source>
</evidence>
<dbReference type="InterPro" id="IPR010917">
    <property type="entry name" value="TonB_rcpt_CS"/>
</dbReference>
<evidence type="ECO:0000256" key="1">
    <source>
        <dbReference type="ARBA" id="ARBA00004571"/>
    </source>
</evidence>
<dbReference type="EMBL" id="VYQA01000005">
    <property type="protein sequence ID" value="KAA9030867.1"/>
    <property type="molecule type" value="Genomic_DNA"/>
</dbReference>
<evidence type="ECO:0000313" key="21">
    <source>
        <dbReference type="Proteomes" id="UP000326364"/>
    </source>
</evidence>
<dbReference type="EMBL" id="VYQB01000005">
    <property type="protein sequence ID" value="KAA9018231.1"/>
    <property type="molecule type" value="Genomic_DNA"/>
</dbReference>
<name>A0A5J5I3N7_9SPHN</name>
<feature type="signal peptide" evidence="15">
    <location>
        <begin position="1"/>
        <end position="25"/>
    </location>
</feature>
<dbReference type="InterPro" id="IPR012910">
    <property type="entry name" value="Plug_dom"/>
</dbReference>
<keyword evidence="10 12" id="KW-0472">Membrane</keyword>
<keyword evidence="19" id="KW-0675">Receptor</keyword>
<keyword evidence="6 15" id="KW-0732">Signal</keyword>
<evidence type="ECO:0000313" key="18">
    <source>
        <dbReference type="EMBL" id="KAA9018231.1"/>
    </source>
</evidence>
<comment type="similarity">
    <text evidence="12 14">Belongs to the TonB-dependent receptor family.</text>
</comment>
<dbReference type="Proteomes" id="UP000325933">
    <property type="component" value="Unassembled WGS sequence"/>
</dbReference>
<evidence type="ECO:0000256" key="4">
    <source>
        <dbReference type="ARBA" id="ARBA00022496"/>
    </source>
</evidence>
<dbReference type="Pfam" id="PF07715">
    <property type="entry name" value="Plug"/>
    <property type="match status" value="1"/>
</dbReference>
<evidence type="ECO:0000313" key="19">
    <source>
        <dbReference type="EMBL" id="KAA9030867.1"/>
    </source>
</evidence>
<keyword evidence="21" id="KW-1185">Reference proteome</keyword>
<evidence type="ECO:0000256" key="15">
    <source>
        <dbReference type="SAM" id="SignalP"/>
    </source>
</evidence>
<keyword evidence="9 14" id="KW-0798">TonB box</keyword>
<dbReference type="Gene3D" id="2.40.170.20">
    <property type="entry name" value="TonB-dependent receptor, beta-barrel domain"/>
    <property type="match status" value="1"/>
</dbReference>
<evidence type="ECO:0000256" key="3">
    <source>
        <dbReference type="ARBA" id="ARBA00022452"/>
    </source>
</evidence>
<evidence type="ECO:0000256" key="14">
    <source>
        <dbReference type="RuleBase" id="RU003357"/>
    </source>
</evidence>